<dbReference type="GO" id="GO:0005829">
    <property type="term" value="C:cytosol"/>
    <property type="evidence" value="ECO:0007669"/>
    <property type="project" value="TreeGrafter"/>
</dbReference>
<dbReference type="EMBL" id="UZAD01013129">
    <property type="protein sequence ID" value="VDN89167.1"/>
    <property type="molecule type" value="Genomic_DNA"/>
</dbReference>
<dbReference type="Pfam" id="PF00610">
    <property type="entry name" value="DEP"/>
    <property type="match status" value="1"/>
</dbReference>
<dbReference type="SMART" id="SM00049">
    <property type="entry name" value="DEP"/>
    <property type="match status" value="1"/>
</dbReference>
<dbReference type="Gene3D" id="2.30.42.10">
    <property type="match status" value="1"/>
</dbReference>
<keyword evidence="4" id="KW-0217">Developmental protein</keyword>
<evidence type="ECO:0000256" key="4">
    <source>
        <dbReference type="ARBA" id="ARBA00022473"/>
    </source>
</evidence>
<dbReference type="InterPro" id="IPR001478">
    <property type="entry name" value="PDZ"/>
</dbReference>
<evidence type="ECO:0000313" key="15">
    <source>
        <dbReference type="WBParaSite" id="BPAG_0000801901-mRNA-1"/>
    </source>
</evidence>
<dbReference type="GO" id="GO:0048646">
    <property type="term" value="P:anatomical structure formation involved in morphogenesis"/>
    <property type="evidence" value="ECO:0007669"/>
    <property type="project" value="UniProtKB-ARBA"/>
</dbReference>
<feature type="region of interest" description="Disordered" evidence="9">
    <location>
        <begin position="670"/>
        <end position="693"/>
    </location>
</feature>
<gene>
    <name evidence="13" type="ORF">BPAG_LOCUS7981</name>
</gene>
<dbReference type="FunFam" id="1.10.10.10:FF:000400">
    <property type="entry name" value="DiSHevelled related"/>
    <property type="match status" value="1"/>
</dbReference>
<dbReference type="CDD" id="cd04438">
    <property type="entry name" value="DEP_dishevelled"/>
    <property type="match status" value="1"/>
</dbReference>
<evidence type="ECO:0000256" key="1">
    <source>
        <dbReference type="ARBA" id="ARBA00004370"/>
    </source>
</evidence>
<evidence type="ECO:0000256" key="6">
    <source>
        <dbReference type="ARBA" id="ARBA00022687"/>
    </source>
</evidence>
<comment type="subcellular location">
    <subcellularLocation>
        <location evidence="2">Cytoplasm</location>
    </subcellularLocation>
    <subcellularLocation>
        <location evidence="1">Membrane</location>
    </subcellularLocation>
</comment>
<evidence type="ECO:0000256" key="7">
    <source>
        <dbReference type="ARBA" id="ARBA00023136"/>
    </source>
</evidence>
<dbReference type="GO" id="GO:0003002">
    <property type="term" value="P:regionalization"/>
    <property type="evidence" value="ECO:0007669"/>
    <property type="project" value="UniProtKB-ARBA"/>
</dbReference>
<dbReference type="InterPro" id="IPR036388">
    <property type="entry name" value="WH-like_DNA-bd_sf"/>
</dbReference>
<reference evidence="15" key="1">
    <citation type="submission" date="2017-02" db="UniProtKB">
        <authorList>
            <consortium name="WormBaseParasite"/>
        </authorList>
    </citation>
    <scope>IDENTIFICATION</scope>
</reference>
<keyword evidence="5" id="KW-0963">Cytoplasm</keyword>
<dbReference type="InterPro" id="IPR036034">
    <property type="entry name" value="PDZ_sf"/>
</dbReference>
<evidence type="ECO:0000256" key="5">
    <source>
        <dbReference type="ARBA" id="ARBA00022490"/>
    </source>
</evidence>
<dbReference type="GO" id="GO:0048598">
    <property type="term" value="P:embryonic morphogenesis"/>
    <property type="evidence" value="ECO:0007669"/>
    <property type="project" value="UniProtKB-ARBA"/>
</dbReference>
<dbReference type="InterPro" id="IPR036390">
    <property type="entry name" value="WH_DNA-bd_sf"/>
</dbReference>
<evidence type="ECO:0000259" key="11">
    <source>
        <dbReference type="PROSITE" id="PS50186"/>
    </source>
</evidence>
<dbReference type="InterPro" id="IPR000591">
    <property type="entry name" value="DEP_dom"/>
</dbReference>
<reference evidence="13 14" key="2">
    <citation type="submission" date="2018-11" db="EMBL/GenBank/DDBJ databases">
        <authorList>
            <consortium name="Pathogen Informatics"/>
        </authorList>
    </citation>
    <scope>NUCLEOTIDE SEQUENCE [LARGE SCALE GENOMIC DNA]</scope>
</reference>
<dbReference type="AlphaFoldDB" id="A0A0N4TIG2"/>
<feature type="domain" description="DEP" evidence="11">
    <location>
        <begin position="476"/>
        <end position="550"/>
    </location>
</feature>
<dbReference type="SUPFAM" id="SSF54236">
    <property type="entry name" value="Ubiquitin-like"/>
    <property type="match status" value="1"/>
</dbReference>
<dbReference type="SUPFAM" id="SSF50156">
    <property type="entry name" value="PDZ domain-like"/>
    <property type="match status" value="1"/>
</dbReference>
<evidence type="ECO:0000256" key="9">
    <source>
        <dbReference type="SAM" id="MobiDB-lite"/>
    </source>
</evidence>
<name>A0A0N4TIG2_BRUPA</name>
<feature type="domain" description="PDZ" evidence="10">
    <location>
        <begin position="255"/>
        <end position="328"/>
    </location>
</feature>
<dbReference type="GO" id="GO:0048730">
    <property type="term" value="P:epidermis morphogenesis"/>
    <property type="evidence" value="ECO:0007669"/>
    <property type="project" value="UniProtKB-ARBA"/>
</dbReference>
<evidence type="ECO:0000256" key="3">
    <source>
        <dbReference type="ARBA" id="ARBA00008735"/>
    </source>
</evidence>
<sequence length="706" mass="78231">MREEAAAISTKVYYYLDDSTPYLSVVPVADDAITLGDFKKVFNKKGYKYFCKQLDEAVGCEVKVEIRDDSTKLVKSANGLIELVLLSSSDNVHCSGTLPRVSNKTNKGQLTGAKLKDFNLRKRRSLHDLASENRDLLRIHRNKSDENSITASSLSTVISTIISERAGEGLAELYASNSEDPYHLEDVNSRYFKHPGACAPVFPASPLASPSGVLPCPRRQRRPRKERYRKAYVPSTISSVTESSMTSLSLPRIDVITLPMKNGVFLGISVLSHDGGIFVSDVHSVITVTGGIVDLDGRIEVGDQIVQVNRSSFENLSDVEAVDLLRKAAASRKPITLYVAKRTCSNSDKRADILSGIASETMPIDISLWVESTKHNIVRPPKGLEEMVSVNDGDTTLVAEEAETDLEGAYAERRNGHIPSNQNCVKLKQLNPPDLNVSLNIEDIARRRENEENEQQLDNLNVDMDPVIILKYMALPSSGLQIKNRKWLKIPVPMSFIGCDLVDWLMEHVHGITDRKAARIYASKLLAEGHIRHVVNKLTFTEKCYYIFEDSILSVRNKNKSDSSLGKAGAEVTTEVTYVGSPAPAHLSRTSARNTLGGKAIFDQSWPHLTITSSEQRKSFCGSSTNDYASVMGPDMIDSTLLTEAPTLKLSHRTLPNRLDMEQRINGCEVAQPPNTPNSLLHEQRNADSETEFETVEDNKFLVIQK</sequence>
<organism evidence="15">
    <name type="scientific">Brugia pahangi</name>
    <name type="common">Filarial nematode worm</name>
    <dbReference type="NCBI Taxonomy" id="6280"/>
    <lineage>
        <taxon>Eukaryota</taxon>
        <taxon>Metazoa</taxon>
        <taxon>Ecdysozoa</taxon>
        <taxon>Nematoda</taxon>
        <taxon>Chromadorea</taxon>
        <taxon>Rhabditida</taxon>
        <taxon>Spirurina</taxon>
        <taxon>Spiruromorpha</taxon>
        <taxon>Filarioidea</taxon>
        <taxon>Onchocercidae</taxon>
        <taxon>Brugia</taxon>
    </lineage>
</organism>
<evidence type="ECO:0000259" key="12">
    <source>
        <dbReference type="PROSITE" id="PS50841"/>
    </source>
</evidence>
<dbReference type="InterPro" id="IPR038207">
    <property type="entry name" value="DIX_dom_sf"/>
</dbReference>
<dbReference type="GO" id="GO:0035591">
    <property type="term" value="F:signaling adaptor activity"/>
    <property type="evidence" value="ECO:0007669"/>
    <property type="project" value="UniProtKB-ARBA"/>
</dbReference>
<dbReference type="GO" id="GO:0035556">
    <property type="term" value="P:intracellular signal transduction"/>
    <property type="evidence" value="ECO:0007669"/>
    <property type="project" value="InterPro"/>
</dbReference>
<dbReference type="WBParaSite" id="BPAG_0000801901-mRNA-1">
    <property type="protein sequence ID" value="BPAG_0000801901-mRNA-1"/>
    <property type="gene ID" value="BPAG_0000801901"/>
</dbReference>
<dbReference type="InterPro" id="IPR001158">
    <property type="entry name" value="DIX"/>
</dbReference>
<dbReference type="GO" id="GO:0005109">
    <property type="term" value="F:frizzled binding"/>
    <property type="evidence" value="ECO:0007669"/>
    <property type="project" value="TreeGrafter"/>
</dbReference>
<dbReference type="GO" id="GO:0005938">
    <property type="term" value="C:cell cortex"/>
    <property type="evidence" value="ECO:0007669"/>
    <property type="project" value="UniProtKB-ARBA"/>
</dbReference>
<dbReference type="GO" id="GO:0016020">
    <property type="term" value="C:membrane"/>
    <property type="evidence" value="ECO:0007669"/>
    <property type="project" value="UniProtKB-SubCell"/>
</dbReference>
<dbReference type="GO" id="GO:0009887">
    <property type="term" value="P:animal organ morphogenesis"/>
    <property type="evidence" value="ECO:0007669"/>
    <property type="project" value="UniProtKB-ARBA"/>
</dbReference>
<dbReference type="GO" id="GO:0048699">
    <property type="term" value="P:generation of neurons"/>
    <property type="evidence" value="ECO:0007669"/>
    <property type="project" value="UniProtKB-ARBA"/>
</dbReference>
<evidence type="ECO:0000259" key="10">
    <source>
        <dbReference type="PROSITE" id="PS50106"/>
    </source>
</evidence>
<dbReference type="GO" id="GO:0060070">
    <property type="term" value="P:canonical Wnt signaling pathway"/>
    <property type="evidence" value="ECO:0007669"/>
    <property type="project" value="TreeGrafter"/>
</dbReference>
<dbReference type="Pfam" id="PF00595">
    <property type="entry name" value="PDZ"/>
    <property type="match status" value="1"/>
</dbReference>
<keyword evidence="14" id="KW-1185">Reference proteome</keyword>
<dbReference type="Proteomes" id="UP000278627">
    <property type="component" value="Unassembled WGS sequence"/>
</dbReference>
<dbReference type="Pfam" id="PF00778">
    <property type="entry name" value="DIX"/>
    <property type="match status" value="1"/>
</dbReference>
<dbReference type="GO" id="GO:0048468">
    <property type="term" value="P:cell development"/>
    <property type="evidence" value="ECO:0007669"/>
    <property type="project" value="UniProtKB-ARBA"/>
</dbReference>
<dbReference type="SUPFAM" id="SSF46785">
    <property type="entry name" value="Winged helix' DNA-binding domain"/>
    <property type="match status" value="1"/>
</dbReference>
<keyword evidence="6 8" id="KW-0879">Wnt signaling pathway</keyword>
<dbReference type="PANTHER" id="PTHR10878">
    <property type="entry name" value="SEGMENT POLARITY PROTEIN DISHEVELLED"/>
    <property type="match status" value="1"/>
</dbReference>
<dbReference type="InterPro" id="IPR015506">
    <property type="entry name" value="Dsh/Dvl-rel"/>
</dbReference>
<protein>
    <submittedName>
        <fullName evidence="15">DIX domain-containing protein</fullName>
    </submittedName>
</protein>
<evidence type="ECO:0000256" key="2">
    <source>
        <dbReference type="ARBA" id="ARBA00004496"/>
    </source>
</evidence>
<keyword evidence="7" id="KW-0472">Membrane</keyword>
<dbReference type="SMART" id="SM00021">
    <property type="entry name" value="DAX"/>
    <property type="match status" value="1"/>
</dbReference>
<proteinExistence type="inferred from homology"/>
<dbReference type="Gene3D" id="1.10.10.10">
    <property type="entry name" value="Winged helix-like DNA-binding domain superfamily/Winged helix DNA-binding domain"/>
    <property type="match status" value="1"/>
</dbReference>
<dbReference type="InterPro" id="IPR029071">
    <property type="entry name" value="Ubiquitin-like_domsf"/>
</dbReference>
<comment type="similarity">
    <text evidence="3">Belongs to the DSH family.</text>
</comment>
<accession>A0A0N4TIG2</accession>
<dbReference type="PROSITE" id="PS50841">
    <property type="entry name" value="DIX"/>
    <property type="match status" value="1"/>
</dbReference>
<evidence type="ECO:0000256" key="8">
    <source>
        <dbReference type="PROSITE-ProRule" id="PRU00069"/>
    </source>
</evidence>
<dbReference type="GO" id="GO:0016477">
    <property type="term" value="P:cell migration"/>
    <property type="evidence" value="ECO:0007669"/>
    <property type="project" value="UniProtKB-ARBA"/>
</dbReference>
<evidence type="ECO:0000313" key="14">
    <source>
        <dbReference type="Proteomes" id="UP000278627"/>
    </source>
</evidence>
<dbReference type="PROSITE" id="PS50106">
    <property type="entry name" value="PDZ"/>
    <property type="match status" value="1"/>
</dbReference>
<dbReference type="GO" id="GO:0000132">
    <property type="term" value="P:establishment of mitotic spindle orientation"/>
    <property type="evidence" value="ECO:0007669"/>
    <property type="project" value="UniProtKB-ARBA"/>
</dbReference>
<evidence type="ECO:0000313" key="13">
    <source>
        <dbReference type="EMBL" id="VDN89167.1"/>
    </source>
</evidence>
<dbReference type="PROSITE" id="PS50186">
    <property type="entry name" value="DEP"/>
    <property type="match status" value="1"/>
</dbReference>
<dbReference type="STRING" id="6280.A0A0N4TIG2"/>
<dbReference type="SMART" id="SM00228">
    <property type="entry name" value="PDZ"/>
    <property type="match status" value="1"/>
</dbReference>
<feature type="domain" description="DIX" evidence="12">
    <location>
        <begin position="6"/>
        <end position="88"/>
    </location>
</feature>
<dbReference type="PANTHER" id="PTHR10878:SF24">
    <property type="entry name" value="SEGMENT POLARITY PROTEIN DISHEVELLED HOMOLOG MIG-5"/>
    <property type="match status" value="1"/>
</dbReference>
<dbReference type="Gene3D" id="2.40.240.130">
    <property type="match status" value="1"/>
</dbReference>